<feature type="compositionally biased region" description="Acidic residues" evidence="2">
    <location>
        <begin position="400"/>
        <end position="422"/>
    </location>
</feature>
<feature type="region of interest" description="Disordered" evidence="2">
    <location>
        <begin position="912"/>
        <end position="940"/>
    </location>
</feature>
<dbReference type="InterPro" id="IPR014768">
    <property type="entry name" value="GBD/FH3_dom"/>
</dbReference>
<feature type="compositionally biased region" description="Low complexity" evidence="2">
    <location>
        <begin position="548"/>
        <end position="574"/>
    </location>
</feature>
<dbReference type="GO" id="GO:0055003">
    <property type="term" value="P:cardiac myofibril assembly"/>
    <property type="evidence" value="ECO:0007669"/>
    <property type="project" value="TreeGrafter"/>
</dbReference>
<dbReference type="InterPro" id="IPR041387">
    <property type="entry name" value="FHOD1_GBD_N"/>
</dbReference>
<dbReference type="GO" id="GO:0045214">
    <property type="term" value="P:sarcomere organization"/>
    <property type="evidence" value="ECO:0007669"/>
    <property type="project" value="TreeGrafter"/>
</dbReference>
<feature type="region of interest" description="Disordered" evidence="2">
    <location>
        <begin position="654"/>
        <end position="823"/>
    </location>
</feature>
<evidence type="ECO:0000313" key="6">
    <source>
        <dbReference type="Proteomes" id="UP000472240"/>
    </source>
</evidence>
<feature type="compositionally biased region" description="Low complexity" evidence="2">
    <location>
        <begin position="487"/>
        <end position="498"/>
    </location>
</feature>
<evidence type="ECO:0000256" key="2">
    <source>
        <dbReference type="SAM" id="MobiDB-lite"/>
    </source>
</evidence>
<accession>A0A671EG42</accession>
<feature type="compositionally biased region" description="Basic and acidic residues" evidence="2">
    <location>
        <begin position="654"/>
        <end position="671"/>
    </location>
</feature>
<dbReference type="PANTHER" id="PTHR45920">
    <property type="entry name" value="FORMIN HOMOLOGY 2 DOMAIN CONTAINING, ISOFORM I"/>
    <property type="match status" value="1"/>
</dbReference>
<dbReference type="Ensembl" id="ENSRFET00010013429.1">
    <property type="protein sequence ID" value="ENSRFEP00010012281.1"/>
    <property type="gene ID" value="ENSRFEG00010008140.1"/>
</dbReference>
<dbReference type="GO" id="GO:0030866">
    <property type="term" value="P:cortical actin cytoskeleton organization"/>
    <property type="evidence" value="ECO:0007669"/>
    <property type="project" value="TreeGrafter"/>
</dbReference>
<keyword evidence="1" id="KW-0009">Actin-binding</keyword>
<dbReference type="InterPro" id="IPR014767">
    <property type="entry name" value="DAD_dom"/>
</dbReference>
<feature type="compositionally biased region" description="Basic residues" evidence="2">
    <location>
        <begin position="357"/>
        <end position="366"/>
    </location>
</feature>
<feature type="compositionally biased region" description="Basic residues" evidence="2">
    <location>
        <begin position="1509"/>
        <end position="1524"/>
    </location>
</feature>
<dbReference type="SUPFAM" id="SSF101447">
    <property type="entry name" value="Formin homology 2 domain (FH2 domain)"/>
    <property type="match status" value="1"/>
</dbReference>
<dbReference type="InterPro" id="IPR056771">
    <property type="entry name" value="FH3_FHOD1-3-like"/>
</dbReference>
<sequence>MATLACRVQFLDDTDPFNSTNFPEPSRPPLFTFREDLALGTQLAGVHRLLRAPHKLDDCTLQLSHNGTYLDLEATLAEQRDELEGFQEDAGRGKKHSIILRTQLSVRVHACIEKLYNSSGRDLRRALFSLKQIFQDDKDLVHEFVVAEGLTCLIKVGAEADQNYQNYILRALGQIMLYVDGMNGVINHNETIQWLYTLIGSKFRLVVKTALKLLLVFVEYSESNAPLLIQAVSAVDTKRGVIPWSNIMEILEEKDGVDTELLVYAMTLVNKTLSGLPDQDTFYDVVDCLEELGLAAVSQRHLNKKGTDLELVEQFNIYEVALRHEDGDETAEPPPSGCRDRRRASVCSGSGGEHRALDRRRSRRHSVQSIRSPLSAPTSPCSQSATGFKPSQVRDLREKDEEEEEEQPVTEPNSEEEIEDDAPSQGKDSPAAEQIPTGQDAASESPALPTASSATSQGKQLPASAAVRGRLCNGASGPALLPPPTPASASRSSSAAAGPPKPSPAIEKLPYVPHSPFHLFSYDFEDSPLSTKEKEAEAQKDSRYSNFGSNSYHSSRPSSGPSGPTPSTSSLSPPQDARLERSSLSGLLTSSFRQHQESLAAERERRRQEREERLQRIEREERNKFNREYLDKREEQRQAREERYKYLEQLAAEAHEKELRSRSASRGRADLSLDLTSPAAPASPAPLSPSPSSLDSQEALTGVSSSPGTSQHSQASARDPAPEQEAELEPEAEVEQVAQETSQEVATACVEPEIEVEQEPEERSSLSEKERRNEEVNERDNCSASSISSSSSTLEREEKEDKLSRDRGTGLWSTGVQDAGINEQCGDILTNKRFMLDMLYAHNRKPTNDEEKGEGEPTGTEQGAEAVASLASRISTLQANSLAQDESVRRVDVGCLDNRGSVKAFAEKFNSGDLRRGSISPDAEPNDKIPEKASAQPKTESDYIWDQLMANPRELRIQDMDFTDLGEEDDIDVLDVDLGHGEAPGLPPPPPPTFLGLPPPPPPPLLDSVPPPPVPGNLLAPPPVFNAPQGLGWPQVPRGQPAFTKKKKTIRLFWNEVRPFEWPCKNNRRCREFLWSKLEPIKVDTSRLEHLFESKSKELSVSKKTAADGKRQEIIVLDSKRSNAINIGLTVLPPPRTIKIAILNFDEYALNKEGIEKILTMIPTEEEKQKIQEAQLANPEVPLGSAEQFLLTLSSISELSARLHLWAFKMDYETTEKAKAFELSYLEKVPEVKDTVHKQSLLHHVCTMVVENFPDSSDLYSEIGAVTRSAKVDFDQLQDNLCQMERRCKASWDHLKAIAKHEMKPVLKQRMSEFLKDCAERIIILKIVHRRIINRFHSFLLFMGHPPYAIREVNINKFCRIISEFALEYRTTRERVLQQKQKRANHRERNKTRGKMITDTDEEDEVESGKFSGSSPAPLSQLQGLSYAEDAAEHENMKAVLKTSSPIVEDATPVLGVRTRSRASRGSTSSWTMGTDDSPNVTDDAADEIMDRIVKSATQVPSQRVVPRERKRSRANRKSLRRTLKSGLTPEEARALGLVGTSELQL</sequence>
<feature type="compositionally biased region" description="Polar residues" evidence="2">
    <location>
        <begin position="375"/>
        <end position="386"/>
    </location>
</feature>
<dbReference type="InterPro" id="IPR015425">
    <property type="entry name" value="FH2_Formin"/>
</dbReference>
<dbReference type="PROSITE" id="PS51232">
    <property type="entry name" value="GBD_FH3"/>
    <property type="match status" value="1"/>
</dbReference>
<feature type="compositionally biased region" description="Low complexity" evidence="2">
    <location>
        <begin position="735"/>
        <end position="746"/>
    </location>
</feature>
<feature type="region of interest" description="Disordered" evidence="2">
    <location>
        <begin position="844"/>
        <end position="865"/>
    </location>
</feature>
<dbReference type="GO" id="GO:0005856">
    <property type="term" value="C:cytoskeleton"/>
    <property type="evidence" value="ECO:0007669"/>
    <property type="project" value="TreeGrafter"/>
</dbReference>
<dbReference type="Pfam" id="PF24959">
    <property type="entry name" value="FH3_FHOD1-3"/>
    <property type="match status" value="1"/>
</dbReference>
<feature type="compositionally biased region" description="Polar residues" evidence="2">
    <location>
        <begin position="582"/>
        <end position="593"/>
    </location>
</feature>
<feature type="compositionally biased region" description="Acidic residues" evidence="2">
    <location>
        <begin position="722"/>
        <end position="734"/>
    </location>
</feature>
<feature type="region of interest" description="Disordered" evidence="2">
    <location>
        <begin position="1495"/>
        <end position="1532"/>
    </location>
</feature>
<feature type="compositionally biased region" description="Basic and acidic residues" evidence="2">
    <location>
        <begin position="594"/>
        <end position="639"/>
    </location>
</feature>
<dbReference type="Gene3D" id="1.25.10.10">
    <property type="entry name" value="Leucine-rich Repeat Variant"/>
    <property type="match status" value="1"/>
</dbReference>
<dbReference type="GeneTree" id="ENSGT00940000154807"/>
<feature type="compositionally biased region" description="Low complexity" evidence="2">
    <location>
        <begin position="441"/>
        <end position="456"/>
    </location>
</feature>
<name>A0A671EG42_RHIFE</name>
<dbReference type="PROSITE" id="PS51231">
    <property type="entry name" value="DAD"/>
    <property type="match status" value="1"/>
</dbReference>
<feature type="region of interest" description="Disordered" evidence="2">
    <location>
        <begin position="1378"/>
        <end position="1419"/>
    </location>
</feature>
<dbReference type="InterPro" id="IPR011989">
    <property type="entry name" value="ARM-like"/>
</dbReference>
<feature type="compositionally biased region" description="Low complexity" evidence="2">
    <location>
        <begin position="783"/>
        <end position="792"/>
    </location>
</feature>
<dbReference type="GO" id="GO:0051015">
    <property type="term" value="F:actin filament binding"/>
    <property type="evidence" value="ECO:0007669"/>
    <property type="project" value="TreeGrafter"/>
</dbReference>
<feature type="compositionally biased region" description="Basic and acidic residues" evidence="2">
    <location>
        <begin position="761"/>
        <end position="781"/>
    </location>
</feature>
<dbReference type="Proteomes" id="UP000472240">
    <property type="component" value="Chromosome 19"/>
</dbReference>
<evidence type="ECO:0000259" key="4">
    <source>
        <dbReference type="PROSITE" id="PS51232"/>
    </source>
</evidence>
<gene>
    <name evidence="5" type="primary">FHOD3</name>
</gene>
<dbReference type="PANTHER" id="PTHR45920:SF3">
    <property type="entry name" value="FH1_FH2 DOMAIN-CONTAINING PROTEIN 3"/>
    <property type="match status" value="1"/>
</dbReference>
<reference evidence="5" key="4">
    <citation type="submission" date="2025-08" db="UniProtKB">
        <authorList>
            <consortium name="Ensembl"/>
        </authorList>
    </citation>
    <scope>IDENTIFICATION</scope>
</reference>
<dbReference type="GO" id="GO:0005737">
    <property type="term" value="C:cytoplasm"/>
    <property type="evidence" value="ECO:0007669"/>
    <property type="project" value="TreeGrafter"/>
</dbReference>
<keyword evidence="6" id="KW-1185">Reference proteome</keyword>
<dbReference type="Gene3D" id="1.20.58.2220">
    <property type="entry name" value="Formin, FH2 domain"/>
    <property type="match status" value="2"/>
</dbReference>
<feature type="region of interest" description="Disordered" evidence="2">
    <location>
        <begin position="325"/>
        <end position="639"/>
    </location>
</feature>
<feature type="domain" description="GBD/FH3" evidence="4">
    <location>
        <begin position="18"/>
        <end position="411"/>
    </location>
</feature>
<dbReference type="Pfam" id="PF02181">
    <property type="entry name" value="FH2"/>
    <property type="match status" value="1"/>
</dbReference>
<evidence type="ECO:0000256" key="1">
    <source>
        <dbReference type="ARBA" id="ARBA00023203"/>
    </source>
</evidence>
<dbReference type="Pfam" id="PF18382">
    <property type="entry name" value="Formin_GBD_N"/>
    <property type="match status" value="1"/>
</dbReference>
<dbReference type="InterPro" id="IPR016024">
    <property type="entry name" value="ARM-type_fold"/>
</dbReference>
<evidence type="ECO:0000313" key="5">
    <source>
        <dbReference type="Ensembl" id="ENSRFEP00010012281.1"/>
    </source>
</evidence>
<organism evidence="5 6">
    <name type="scientific">Rhinolophus ferrumequinum</name>
    <name type="common">Greater horseshoe bat</name>
    <dbReference type="NCBI Taxonomy" id="59479"/>
    <lineage>
        <taxon>Eukaryota</taxon>
        <taxon>Metazoa</taxon>
        <taxon>Chordata</taxon>
        <taxon>Craniata</taxon>
        <taxon>Vertebrata</taxon>
        <taxon>Euteleostomi</taxon>
        <taxon>Mammalia</taxon>
        <taxon>Eutheria</taxon>
        <taxon>Laurasiatheria</taxon>
        <taxon>Chiroptera</taxon>
        <taxon>Yinpterochiroptera</taxon>
        <taxon>Rhinolophoidea</taxon>
        <taxon>Rhinolophidae</taxon>
        <taxon>Rhinolophinae</taxon>
        <taxon>Rhinolophus</taxon>
    </lineage>
</organism>
<feature type="compositionally biased region" description="Basic residues" evidence="2">
    <location>
        <begin position="1380"/>
        <end position="1394"/>
    </location>
</feature>
<reference evidence="6" key="3">
    <citation type="submission" date="2018-12" db="EMBL/GenBank/DDBJ databases">
        <title>G10K-VGP greater horseshoe bat female genome, primary haplotype.</title>
        <authorList>
            <person name="Teeling E."/>
            <person name="Myers G."/>
            <person name="Vernes S."/>
            <person name="Pippel M."/>
            <person name="Winkler S."/>
            <person name="Fedrigo O."/>
            <person name="Rhie A."/>
            <person name="Koren S."/>
            <person name="Phillippy A."/>
            <person name="Lewin H."/>
            <person name="Damas J."/>
            <person name="Howe K."/>
            <person name="Mountcastle J."/>
            <person name="Jarvis E.D."/>
        </authorList>
    </citation>
    <scope>NUCLEOTIDE SEQUENCE [LARGE SCALE GENOMIC DNA]</scope>
</reference>
<protein>
    <submittedName>
        <fullName evidence="5">Formin homology 2 domain containing 3</fullName>
    </submittedName>
</protein>
<dbReference type="SMART" id="SM00498">
    <property type="entry name" value="FH2"/>
    <property type="match status" value="1"/>
</dbReference>
<dbReference type="SUPFAM" id="SSF48371">
    <property type="entry name" value="ARM repeat"/>
    <property type="match status" value="1"/>
</dbReference>
<dbReference type="InterPro" id="IPR042201">
    <property type="entry name" value="FH2_Formin_sf"/>
</dbReference>
<feature type="compositionally biased region" description="Basic and acidic residues" evidence="2">
    <location>
        <begin position="794"/>
        <end position="808"/>
    </location>
</feature>
<dbReference type="FunFam" id="1.25.10.10:FF:000056">
    <property type="entry name" value="FH1/FH2 domain-containing protein 3 isoform X1"/>
    <property type="match status" value="1"/>
</dbReference>
<feature type="compositionally biased region" description="Polar residues" evidence="2">
    <location>
        <begin position="698"/>
        <end position="716"/>
    </location>
</feature>
<proteinExistence type="predicted"/>
<feature type="compositionally biased region" description="Basic and acidic residues" evidence="2">
    <location>
        <begin position="531"/>
        <end position="543"/>
    </location>
</feature>
<reference evidence="5 6" key="1">
    <citation type="journal article" date="2015" name="Annu Rev Anim Biosci">
        <title>The Genome 10K Project: a way forward.</title>
        <authorList>
            <person name="Koepfli K.P."/>
            <person name="Paten B."/>
            <person name="O'Brien S.J."/>
            <person name="Koepfli K.P."/>
            <person name="Paten B."/>
            <person name="Antunes A."/>
            <person name="Belov K."/>
            <person name="Bustamante C."/>
            <person name="Castoe T.A."/>
            <person name="Clawson H."/>
            <person name="Crawford A.J."/>
            <person name="Diekhans M."/>
            <person name="Distel D."/>
            <person name="Durbin R."/>
            <person name="Earl D."/>
            <person name="Fujita M.K."/>
            <person name="Gamble T."/>
            <person name="Georges A."/>
            <person name="Gemmell N."/>
            <person name="Gilbert M.T."/>
            <person name="Graves J.M."/>
            <person name="Green R.E."/>
            <person name="Hickey G."/>
            <person name="Jarvis E.D."/>
            <person name="Johnson W."/>
            <person name="Komissarov A."/>
            <person name="Korf I."/>
            <person name="Kuhn R."/>
            <person name="Larkin D.M."/>
            <person name="Lewin H."/>
            <person name="Lopez J.V."/>
            <person name="Ma J."/>
            <person name="Marques-Bonet T."/>
            <person name="Miller W."/>
            <person name="Murphy R."/>
            <person name="Pevzner P."/>
            <person name="Shapiro B."/>
            <person name="Steiner C."/>
            <person name="Tamazian G."/>
            <person name="Venkatesh B."/>
            <person name="Wang J."/>
            <person name="Wayne R."/>
            <person name="Wiley E."/>
            <person name="Yang H."/>
            <person name="Zhang G."/>
            <person name="Haussler D."/>
            <person name="Ryder O."/>
            <person name="O'Brien S.J."/>
        </authorList>
    </citation>
    <scope>NUCLEOTIDE SEQUENCE</scope>
</reference>
<reference evidence="5 6" key="2">
    <citation type="journal article" date="2018" name="Annu Rev Anim Biosci">
        <title>Bat Biology, Genomes, and the Bat1K Project: To Generate Chromosome-Level Genomes for All Living Bat Species.</title>
        <authorList>
            <person name="Teeling E.C."/>
            <person name="Vernes S.C."/>
            <person name="Davalos L.M."/>
            <person name="Ray D.A."/>
            <person name="Gilbert M.T.P."/>
            <person name="Myers E."/>
        </authorList>
    </citation>
    <scope>NUCLEOTIDE SEQUENCE</scope>
</reference>
<feature type="region of interest" description="Disordered" evidence="2">
    <location>
        <begin position="1458"/>
        <end position="1481"/>
    </location>
</feature>
<feature type="domain" description="DAD" evidence="3">
    <location>
        <begin position="1483"/>
        <end position="1515"/>
    </location>
</feature>
<evidence type="ECO:0000259" key="3">
    <source>
        <dbReference type="PROSITE" id="PS51231"/>
    </source>
</evidence>
<reference evidence="5" key="5">
    <citation type="submission" date="2025-09" db="UniProtKB">
        <authorList>
            <consortium name="Ensembl"/>
        </authorList>
    </citation>
    <scope>IDENTIFICATION</scope>
</reference>